<organism evidence="2 3">
    <name type="scientific">Fomitopsis schrenkii</name>
    <name type="common">Brown rot fungus</name>
    <dbReference type="NCBI Taxonomy" id="2126942"/>
    <lineage>
        <taxon>Eukaryota</taxon>
        <taxon>Fungi</taxon>
        <taxon>Dikarya</taxon>
        <taxon>Basidiomycota</taxon>
        <taxon>Agaricomycotina</taxon>
        <taxon>Agaricomycetes</taxon>
        <taxon>Polyporales</taxon>
        <taxon>Fomitopsis</taxon>
    </lineage>
</organism>
<dbReference type="EMBL" id="KE504159">
    <property type="protein sequence ID" value="EPS99092.1"/>
    <property type="molecule type" value="Genomic_DNA"/>
</dbReference>
<feature type="region of interest" description="Disordered" evidence="1">
    <location>
        <begin position="85"/>
        <end position="249"/>
    </location>
</feature>
<dbReference type="OrthoDB" id="2537258at2759"/>
<evidence type="ECO:0000313" key="2">
    <source>
        <dbReference type="EMBL" id="EPS99092.1"/>
    </source>
</evidence>
<sequence>MNSLPSPPPAHRPDPAMDSLLAAAWQSIQQSPPPSLREILDAYRTKGDGDRDMLIAMLNAKAAEDQRIAALASLQKSMLDMYQPSAHPVHGQTIPPLHISEPSQSQSLYAHSHRSRSPYSSAHQYHASMPSPPPSYHHHSSRSPPPHSLDERGRPLLMLDAHDTFASSPNSRKRRRSRSPALVREHPQYRTQERDRDLPLPPSPYSSSSQSSGGSPRSRDSMAIGALLSARGEDGARRLSSSSSARDHS</sequence>
<evidence type="ECO:0000313" key="3">
    <source>
        <dbReference type="Proteomes" id="UP000015241"/>
    </source>
</evidence>
<feature type="compositionally biased region" description="Low complexity" evidence="1">
    <location>
        <begin position="205"/>
        <end position="216"/>
    </location>
</feature>
<evidence type="ECO:0000256" key="1">
    <source>
        <dbReference type="SAM" id="MobiDB-lite"/>
    </source>
</evidence>
<accession>S8E2S7</accession>
<protein>
    <submittedName>
        <fullName evidence="2">Uncharacterized protein</fullName>
    </submittedName>
</protein>
<dbReference type="HOGENOM" id="CLU_090743_0_0_1"/>
<reference evidence="2 3" key="1">
    <citation type="journal article" date="2012" name="Science">
        <title>The Paleozoic origin of enzymatic lignin decomposition reconstructed from 31 fungal genomes.</title>
        <authorList>
            <person name="Floudas D."/>
            <person name="Binder M."/>
            <person name="Riley R."/>
            <person name="Barry K."/>
            <person name="Blanchette R.A."/>
            <person name="Henrissat B."/>
            <person name="Martinez A.T."/>
            <person name="Otillar R."/>
            <person name="Spatafora J.W."/>
            <person name="Yadav J.S."/>
            <person name="Aerts A."/>
            <person name="Benoit I."/>
            <person name="Boyd A."/>
            <person name="Carlson A."/>
            <person name="Copeland A."/>
            <person name="Coutinho P.M."/>
            <person name="de Vries R.P."/>
            <person name="Ferreira P."/>
            <person name="Findley K."/>
            <person name="Foster B."/>
            <person name="Gaskell J."/>
            <person name="Glotzer D."/>
            <person name="Gorecki P."/>
            <person name="Heitman J."/>
            <person name="Hesse C."/>
            <person name="Hori C."/>
            <person name="Igarashi K."/>
            <person name="Jurgens J.A."/>
            <person name="Kallen N."/>
            <person name="Kersten P."/>
            <person name="Kohler A."/>
            <person name="Kuees U."/>
            <person name="Kumar T.K.A."/>
            <person name="Kuo A."/>
            <person name="LaButti K."/>
            <person name="Larrondo L.F."/>
            <person name="Lindquist E."/>
            <person name="Ling A."/>
            <person name="Lombard V."/>
            <person name="Lucas S."/>
            <person name="Lundell T."/>
            <person name="Martin R."/>
            <person name="McLaughlin D.J."/>
            <person name="Morgenstern I."/>
            <person name="Morin E."/>
            <person name="Murat C."/>
            <person name="Nagy L.G."/>
            <person name="Nolan M."/>
            <person name="Ohm R.A."/>
            <person name="Patyshakuliyeva A."/>
            <person name="Rokas A."/>
            <person name="Ruiz-Duenas F.J."/>
            <person name="Sabat G."/>
            <person name="Salamov A."/>
            <person name="Samejima M."/>
            <person name="Schmutz J."/>
            <person name="Slot J.C."/>
            <person name="St John F."/>
            <person name="Stenlid J."/>
            <person name="Sun H."/>
            <person name="Sun S."/>
            <person name="Syed K."/>
            <person name="Tsang A."/>
            <person name="Wiebenga A."/>
            <person name="Young D."/>
            <person name="Pisabarro A."/>
            <person name="Eastwood D.C."/>
            <person name="Martin F."/>
            <person name="Cullen D."/>
            <person name="Grigoriev I.V."/>
            <person name="Hibbett D.S."/>
        </authorList>
    </citation>
    <scope>NUCLEOTIDE SEQUENCE</scope>
    <source>
        <strain evidence="3">FP-58527</strain>
    </source>
</reference>
<gene>
    <name evidence="2" type="ORF">FOMPIDRAFT_1060924</name>
</gene>
<feature type="compositionally biased region" description="Low complexity" evidence="1">
    <location>
        <begin position="240"/>
        <end position="249"/>
    </location>
</feature>
<dbReference type="Proteomes" id="UP000015241">
    <property type="component" value="Unassembled WGS sequence"/>
</dbReference>
<dbReference type="InParanoid" id="S8E2S7"/>
<dbReference type="STRING" id="743788.S8E2S7"/>
<name>S8E2S7_FOMSC</name>
<feature type="compositionally biased region" description="Basic and acidic residues" evidence="1">
    <location>
        <begin position="183"/>
        <end position="198"/>
    </location>
</feature>
<keyword evidence="3" id="KW-1185">Reference proteome</keyword>
<dbReference type="AlphaFoldDB" id="S8E2S7"/>
<proteinExistence type="predicted"/>
<dbReference type="eggNOG" id="ENOG502SH1G">
    <property type="taxonomic scope" value="Eukaryota"/>
</dbReference>